<dbReference type="GO" id="GO:0046061">
    <property type="term" value="P:dATP catabolic process"/>
    <property type="evidence" value="ECO:0007669"/>
    <property type="project" value="TreeGrafter"/>
</dbReference>
<sequence length="148" mass="16571">MSGEKIKRAAVCFTELLEVFERLHGPDGCPWDRRQTHRSLLPKLREEAREVAAAVRAGDTENLREELGDLLLLVIFNGLIAERAGRFTVEEIIAGLTAKLKRRHPHVFGTERAGSARAALFSYRRAKRLEKKTADSGAASRRGRRPGI</sequence>
<dbReference type="Proteomes" id="UP000485484">
    <property type="component" value="Unassembled WGS sequence"/>
</dbReference>
<name>A0A1V5MAW2_UNCT6</name>
<organism evidence="2">
    <name type="scientific">candidate division TA06 bacterium ADurb.Bin417</name>
    <dbReference type="NCBI Taxonomy" id="1852828"/>
    <lineage>
        <taxon>Bacteria</taxon>
        <taxon>Bacteria division TA06</taxon>
    </lineage>
</organism>
<dbReference type="Pfam" id="PF03819">
    <property type="entry name" value="MazG"/>
    <property type="match status" value="1"/>
</dbReference>
<dbReference type="AlphaFoldDB" id="A0A1V5MAW2"/>
<dbReference type="PANTHER" id="PTHR30522">
    <property type="entry name" value="NUCLEOSIDE TRIPHOSPHATE PYROPHOSPHOHYDROLASE"/>
    <property type="match status" value="1"/>
</dbReference>
<dbReference type="Gene3D" id="1.10.287.1080">
    <property type="entry name" value="MazG-like"/>
    <property type="match status" value="1"/>
</dbReference>
<keyword evidence="2" id="KW-0378">Hydrolase</keyword>
<protein>
    <submittedName>
        <fullName evidence="2">Nucleoside triphosphate pyrophosphohydrolase/pyrophosphatase MazG</fullName>
        <ecNumber evidence="2">3.6.1.1</ecNumber>
    </submittedName>
</protein>
<gene>
    <name evidence="2" type="primary">mazG</name>
    <name evidence="2" type="ORF">BWY73_01332</name>
</gene>
<dbReference type="PANTHER" id="PTHR30522:SF0">
    <property type="entry name" value="NUCLEOSIDE TRIPHOSPHATE PYROPHOSPHOHYDROLASE"/>
    <property type="match status" value="1"/>
</dbReference>
<evidence type="ECO:0000313" key="2">
    <source>
        <dbReference type="EMBL" id="OPZ90384.1"/>
    </source>
</evidence>
<dbReference type="EMBL" id="MWAK01000265">
    <property type="protein sequence ID" value="OPZ90384.1"/>
    <property type="molecule type" value="Genomic_DNA"/>
</dbReference>
<dbReference type="InterPro" id="IPR048015">
    <property type="entry name" value="NTP-PPase_MazG-like_N"/>
</dbReference>
<dbReference type="GO" id="GO:0047429">
    <property type="term" value="F:nucleoside triphosphate diphosphatase activity"/>
    <property type="evidence" value="ECO:0007669"/>
    <property type="project" value="TreeGrafter"/>
</dbReference>
<dbReference type="SUPFAM" id="SSF101386">
    <property type="entry name" value="all-alpha NTP pyrophosphatases"/>
    <property type="match status" value="1"/>
</dbReference>
<dbReference type="GO" id="GO:0004427">
    <property type="term" value="F:inorganic diphosphate phosphatase activity"/>
    <property type="evidence" value="ECO:0007669"/>
    <property type="project" value="UniProtKB-EC"/>
</dbReference>
<evidence type="ECO:0000259" key="1">
    <source>
        <dbReference type="Pfam" id="PF03819"/>
    </source>
</evidence>
<dbReference type="GO" id="GO:0046076">
    <property type="term" value="P:dTTP catabolic process"/>
    <property type="evidence" value="ECO:0007669"/>
    <property type="project" value="TreeGrafter"/>
</dbReference>
<dbReference type="GO" id="GO:0046081">
    <property type="term" value="P:dUTP catabolic process"/>
    <property type="evidence" value="ECO:0007669"/>
    <property type="project" value="TreeGrafter"/>
</dbReference>
<accession>A0A1V5MAW2</accession>
<dbReference type="GO" id="GO:0046047">
    <property type="term" value="P:TTP catabolic process"/>
    <property type="evidence" value="ECO:0007669"/>
    <property type="project" value="TreeGrafter"/>
</dbReference>
<reference evidence="2" key="1">
    <citation type="submission" date="2017-02" db="EMBL/GenBank/DDBJ databases">
        <title>Delving into the versatile metabolic prowess of the omnipresent phylum Bacteroidetes.</title>
        <authorList>
            <person name="Nobu M.K."/>
            <person name="Mei R."/>
            <person name="Narihiro T."/>
            <person name="Kuroda K."/>
            <person name="Liu W.-T."/>
        </authorList>
    </citation>
    <scope>NUCLEOTIDE SEQUENCE</scope>
    <source>
        <strain evidence="2">ADurb.Bin417</strain>
    </source>
</reference>
<dbReference type="GO" id="GO:0006203">
    <property type="term" value="P:dGTP catabolic process"/>
    <property type="evidence" value="ECO:0007669"/>
    <property type="project" value="TreeGrafter"/>
</dbReference>
<dbReference type="EC" id="3.6.1.1" evidence="2"/>
<proteinExistence type="predicted"/>
<feature type="domain" description="NTP pyrophosphohydrolase MazG-like" evidence="1">
    <location>
        <begin position="35"/>
        <end position="108"/>
    </location>
</feature>
<comment type="caution">
    <text evidence="2">The sequence shown here is derived from an EMBL/GenBank/DDBJ whole genome shotgun (WGS) entry which is preliminary data.</text>
</comment>
<dbReference type="InterPro" id="IPR011551">
    <property type="entry name" value="NTP_PyrPHydrolase_MazG"/>
</dbReference>
<dbReference type="CDD" id="cd11528">
    <property type="entry name" value="NTP-PPase_MazG_Nterm"/>
    <property type="match status" value="1"/>
</dbReference>
<dbReference type="GO" id="GO:0046052">
    <property type="term" value="P:UTP catabolic process"/>
    <property type="evidence" value="ECO:0007669"/>
    <property type="project" value="TreeGrafter"/>
</dbReference>
<dbReference type="InterPro" id="IPR004518">
    <property type="entry name" value="MazG-like_dom"/>
</dbReference>